<evidence type="ECO:0000313" key="3">
    <source>
        <dbReference type="Proteomes" id="UP001222800"/>
    </source>
</evidence>
<dbReference type="InterPro" id="IPR032485">
    <property type="entry name" value="LRP1-like_beta_prop"/>
</dbReference>
<organism evidence="2 3">
    <name type="scientific">Tepidibacter hydrothermalis</name>
    <dbReference type="NCBI Taxonomy" id="3036126"/>
    <lineage>
        <taxon>Bacteria</taxon>
        <taxon>Bacillati</taxon>
        <taxon>Bacillota</taxon>
        <taxon>Clostridia</taxon>
        <taxon>Peptostreptococcales</taxon>
        <taxon>Peptostreptococcaceae</taxon>
        <taxon>Tepidibacter</taxon>
    </lineage>
</organism>
<reference evidence="2 3" key="1">
    <citation type="submission" date="2023-03" db="EMBL/GenBank/DDBJ databases">
        <title>Complete genome sequence of Tepidibacter sp. SWIR-1, isolated from a deep-sea hydrothermal vent.</title>
        <authorList>
            <person name="Li X."/>
        </authorList>
    </citation>
    <scope>NUCLEOTIDE SEQUENCE [LARGE SCALE GENOMIC DNA]</scope>
    <source>
        <strain evidence="2 3">SWIR-1</strain>
    </source>
</reference>
<dbReference type="Pfam" id="PF16472">
    <property type="entry name" value="DUF5050"/>
    <property type="match status" value="1"/>
</dbReference>
<accession>A0ABY8EHT3</accession>
<proteinExistence type="predicted"/>
<dbReference type="SUPFAM" id="SSF69304">
    <property type="entry name" value="Tricorn protease N-terminal domain"/>
    <property type="match status" value="1"/>
</dbReference>
<protein>
    <submittedName>
        <fullName evidence="2">DUF5050 domain-containing protein</fullName>
    </submittedName>
</protein>
<dbReference type="RefSeq" id="WP_277733062.1">
    <property type="nucleotide sequence ID" value="NZ_CP120733.1"/>
</dbReference>
<evidence type="ECO:0000313" key="2">
    <source>
        <dbReference type="EMBL" id="WFD11097.1"/>
    </source>
</evidence>
<dbReference type="Proteomes" id="UP001222800">
    <property type="component" value="Chromosome"/>
</dbReference>
<evidence type="ECO:0000259" key="1">
    <source>
        <dbReference type="Pfam" id="PF16472"/>
    </source>
</evidence>
<name>A0ABY8EHT3_9FIRM</name>
<keyword evidence="3" id="KW-1185">Reference proteome</keyword>
<feature type="domain" description="Prolow-density lipoprotein receptor-related protein 1-like beta-propeller" evidence="1">
    <location>
        <begin position="358"/>
        <end position="476"/>
    </location>
</feature>
<gene>
    <name evidence="2" type="ORF">P4S50_03205</name>
</gene>
<dbReference type="EMBL" id="CP120733">
    <property type="protein sequence ID" value="WFD11097.1"/>
    <property type="molecule type" value="Genomic_DNA"/>
</dbReference>
<sequence>MGKKIFTLVAVFIVCLSFMLVGEESFAVEKSVKVRLPKFNVTINENKIDNLYRKYPLLVYKNMTYFPMTWYDCRLLGLETKWTQDEGFKIIQSKVTSSYVAYKTKHKNRNSYNATIPTFKITANGNSIDNSKEEYPLLSFNNVTYFPLTWEFAHDTFGWEYVWDKSKGLMIKSNNPQAKTVNLPKYAGENDVAVFNGYYYFVETVNKTNKVYRVKDSNIYNKELVYSYEIDTSYGFNNSLTFYKADKTLWFYYHSGGAVMGSDVYCKVNNNGKARIEESGYLDFKNTLKGKLDIGQGPSQSGNNLWLTPTGQERKNGKSIGNPNLIYGCHLEGTGYNPNGSTTVVNDDIYILASTYPIKDSEQNYIYKINLNTNETIKVTNFGVENFKIANNTIYYVKDEDQYLYSSNLDGTNEKRLSDNKLSGYYDRYYEVDGNVYYTVSDKDENLKLYKVDTAKEDTLVLKEYLENIKIENNKIICTLLSGEDYGIKVFDKSGDLNLAITDQVSDSFVDGDKILITSGSDKSIKLVELKSN</sequence>